<sequence>MPLKLLEETSKGEECWRQIEDGIDPEKALLLALKLVKCQAPWKNVGGIAPCRLLDKSTVRMLLEGKEDSSFPERRLWLKSRTSRLFKDKKSSV</sequence>
<evidence type="ECO:0000313" key="1">
    <source>
        <dbReference type="EMBL" id="PQQ04702.1"/>
    </source>
</evidence>
<comment type="caution">
    <text evidence="1">The sequence shown here is derived from an EMBL/GenBank/DDBJ whole genome shotgun (WGS) entry which is preliminary data.</text>
</comment>
<dbReference type="Proteomes" id="UP000250321">
    <property type="component" value="Unassembled WGS sequence"/>
</dbReference>
<protein>
    <submittedName>
        <fullName evidence="1">Uncharacterized protein</fullName>
    </submittedName>
</protein>
<gene>
    <name evidence="1" type="ORF">Pyn_38435</name>
</gene>
<evidence type="ECO:0000313" key="2">
    <source>
        <dbReference type="Proteomes" id="UP000250321"/>
    </source>
</evidence>
<dbReference type="EMBL" id="PJQY01001207">
    <property type="protein sequence ID" value="PQQ04702.1"/>
    <property type="molecule type" value="Genomic_DNA"/>
</dbReference>
<keyword evidence="2" id="KW-1185">Reference proteome</keyword>
<name>A0A314YBJ0_PRUYE</name>
<organism evidence="1 2">
    <name type="scientific">Prunus yedoensis var. nudiflora</name>
    <dbReference type="NCBI Taxonomy" id="2094558"/>
    <lineage>
        <taxon>Eukaryota</taxon>
        <taxon>Viridiplantae</taxon>
        <taxon>Streptophyta</taxon>
        <taxon>Embryophyta</taxon>
        <taxon>Tracheophyta</taxon>
        <taxon>Spermatophyta</taxon>
        <taxon>Magnoliopsida</taxon>
        <taxon>eudicotyledons</taxon>
        <taxon>Gunneridae</taxon>
        <taxon>Pentapetalae</taxon>
        <taxon>rosids</taxon>
        <taxon>fabids</taxon>
        <taxon>Rosales</taxon>
        <taxon>Rosaceae</taxon>
        <taxon>Amygdaloideae</taxon>
        <taxon>Amygdaleae</taxon>
        <taxon>Prunus</taxon>
    </lineage>
</organism>
<dbReference type="AlphaFoldDB" id="A0A314YBJ0"/>
<proteinExistence type="predicted"/>
<reference evidence="1 2" key="1">
    <citation type="submission" date="2018-02" db="EMBL/GenBank/DDBJ databases">
        <title>Draft genome of wild Prunus yedoensis var. nudiflora.</title>
        <authorList>
            <person name="Baek S."/>
            <person name="Kim J.-H."/>
            <person name="Choi K."/>
            <person name="Kim G.-B."/>
            <person name="Cho A."/>
            <person name="Jang H."/>
            <person name="Shin C.-H."/>
            <person name="Yu H.-J."/>
            <person name="Mun J.-H."/>
        </authorList>
    </citation>
    <scope>NUCLEOTIDE SEQUENCE [LARGE SCALE GENOMIC DNA]</scope>
    <source>
        <strain evidence="2">cv. Jeju island</strain>
        <tissue evidence="1">Leaf</tissue>
    </source>
</reference>
<accession>A0A314YBJ0</accession>